<organism evidence="1 2">
    <name type="scientific">Streblomastix strix</name>
    <dbReference type="NCBI Taxonomy" id="222440"/>
    <lineage>
        <taxon>Eukaryota</taxon>
        <taxon>Metamonada</taxon>
        <taxon>Preaxostyla</taxon>
        <taxon>Oxymonadida</taxon>
        <taxon>Streblomastigidae</taxon>
        <taxon>Streblomastix</taxon>
    </lineage>
</organism>
<evidence type="ECO:0000313" key="2">
    <source>
        <dbReference type="Proteomes" id="UP000324800"/>
    </source>
</evidence>
<protein>
    <submittedName>
        <fullName evidence="1">Uncharacterized protein</fullName>
    </submittedName>
</protein>
<accession>A0A5J4WMJ9</accession>
<gene>
    <name evidence="1" type="ORF">EZS28_008256</name>
</gene>
<reference evidence="1 2" key="1">
    <citation type="submission" date="2019-03" db="EMBL/GenBank/DDBJ databases">
        <title>Single cell metagenomics reveals metabolic interactions within the superorganism composed of flagellate Streblomastix strix and complex community of Bacteroidetes bacteria on its surface.</title>
        <authorList>
            <person name="Treitli S.C."/>
            <person name="Kolisko M."/>
            <person name="Husnik F."/>
            <person name="Keeling P."/>
            <person name="Hampl V."/>
        </authorList>
    </citation>
    <scope>NUCLEOTIDE SEQUENCE [LARGE SCALE GENOMIC DNA]</scope>
    <source>
        <strain evidence="1">ST1C</strain>
    </source>
</reference>
<sequence>MTLSTNFTSNCPQNIDSIQSPNYTNFVLQNPLQAVAQLHPTFANAFRLNIKIDPHNLDQTIVTPEEVSPNVIKAARTLIARIQGQDMSQINICGENPSEGQVIKARQRARAASDLVIRRKPPKHNDPPEKPILAFNQVLADMETKLLQYY</sequence>
<dbReference type="EMBL" id="SNRW01001485">
    <property type="protein sequence ID" value="KAA6396214.1"/>
    <property type="molecule type" value="Genomic_DNA"/>
</dbReference>
<name>A0A5J4WMJ9_9EUKA</name>
<dbReference type="Proteomes" id="UP000324800">
    <property type="component" value="Unassembled WGS sequence"/>
</dbReference>
<proteinExistence type="predicted"/>
<comment type="caution">
    <text evidence="1">The sequence shown here is derived from an EMBL/GenBank/DDBJ whole genome shotgun (WGS) entry which is preliminary data.</text>
</comment>
<dbReference type="AlphaFoldDB" id="A0A5J4WMJ9"/>
<evidence type="ECO:0000313" key="1">
    <source>
        <dbReference type="EMBL" id="KAA6396214.1"/>
    </source>
</evidence>